<feature type="compositionally biased region" description="Basic residues" evidence="1">
    <location>
        <begin position="84"/>
        <end position="98"/>
    </location>
</feature>
<keyword evidence="3" id="KW-1185">Reference proteome</keyword>
<evidence type="ECO:0000256" key="2">
    <source>
        <dbReference type="SAM" id="Phobius"/>
    </source>
</evidence>
<dbReference type="Proteomes" id="UP000095287">
    <property type="component" value="Unplaced"/>
</dbReference>
<dbReference type="PANTHER" id="PTHR22714:SF2">
    <property type="entry name" value="IONOTROPIC GLUTAMATE RECEPTOR L-GLUTAMATE AND GLYCINE-BINDING DOMAIN-CONTAINING PROTEIN"/>
    <property type="match status" value="1"/>
</dbReference>
<reference evidence="4" key="1">
    <citation type="submission" date="2016-11" db="UniProtKB">
        <authorList>
            <consortium name="WormBaseParasite"/>
        </authorList>
    </citation>
    <scope>IDENTIFICATION</scope>
</reference>
<name>A0A1I7XYK6_9BILA</name>
<feature type="region of interest" description="Disordered" evidence="1">
    <location>
        <begin position="57"/>
        <end position="98"/>
    </location>
</feature>
<organism evidence="3 4">
    <name type="scientific">Steinernema glaseri</name>
    <dbReference type="NCBI Taxonomy" id="37863"/>
    <lineage>
        <taxon>Eukaryota</taxon>
        <taxon>Metazoa</taxon>
        <taxon>Ecdysozoa</taxon>
        <taxon>Nematoda</taxon>
        <taxon>Chromadorea</taxon>
        <taxon>Rhabditida</taxon>
        <taxon>Tylenchina</taxon>
        <taxon>Panagrolaimomorpha</taxon>
        <taxon>Strongyloidoidea</taxon>
        <taxon>Steinernematidae</taxon>
        <taxon>Steinernema</taxon>
    </lineage>
</organism>
<dbReference type="WBParaSite" id="L893_g10632.t1">
    <property type="protein sequence ID" value="L893_g10632.t1"/>
    <property type="gene ID" value="L893_g10632"/>
</dbReference>
<dbReference type="PANTHER" id="PTHR22714">
    <property type="entry name" value="PROTEIN CBG02446-RELATED"/>
    <property type="match status" value="1"/>
</dbReference>
<dbReference type="GO" id="GO:0016020">
    <property type="term" value="C:membrane"/>
    <property type="evidence" value="ECO:0007669"/>
    <property type="project" value="UniProtKB-SubCell"/>
</dbReference>
<feature type="transmembrane region" description="Helical" evidence="2">
    <location>
        <begin position="194"/>
        <end position="221"/>
    </location>
</feature>
<protein>
    <submittedName>
        <fullName evidence="4">Lig_chan-Glu_bd domain-containing protein</fullName>
    </submittedName>
</protein>
<keyword evidence="2" id="KW-0812">Transmembrane</keyword>
<keyword evidence="2" id="KW-1133">Transmembrane helix</keyword>
<sequence length="473" mass="54000">MDQAESQYHAGRLHLRCHKMTKGLSSSPLLSRAAPIAYPFCRFFSLHGAGRLLRAETHQGRLPGSGDGRRPLLPPGRHREVSKTRGRSRTHPPHLPHAGRRLRNRAFVSTTVTRSVKVDVEREYGVRNELGSRDENGSWTGMMGLLIDGSVDVSGLSMRIAPEREEFVLFSYPTRYFQTVYILKRPETREKRKFVLMSLAPSLWLLFGVVVVLVMLLNLFFRLLNVGPERKTIVWREVVHATWDVVSVNLRQSASLPHSPLALFLLNGAFVVSCIVLVTFFQSEMDARMLAHSRFKIPFENQEQLVDALQREEVFLSGYSSQPALCNSPKVCHRLAEVLKKHPIRVRRSEEEVVADIAQNGVYQSTMDTAFIPSHLSWFSRKRDKIIVRDDLAVAHFASFGFSKRLRRLRDRLDDRAAGRETHHSGTRLSHTQGHLHTYRIGHYDPSKPPGAPPSSLRHLRCRDLRLRRCIAH</sequence>
<feature type="transmembrane region" description="Helical" evidence="2">
    <location>
        <begin position="261"/>
        <end position="281"/>
    </location>
</feature>
<keyword evidence="2" id="KW-0472">Membrane</keyword>
<dbReference type="InterPro" id="IPR040128">
    <property type="entry name" value="T25E4.2-like"/>
</dbReference>
<dbReference type="AlphaFoldDB" id="A0A1I7XYK6"/>
<proteinExistence type="predicted"/>
<dbReference type="SUPFAM" id="SSF53850">
    <property type="entry name" value="Periplasmic binding protein-like II"/>
    <property type="match status" value="1"/>
</dbReference>
<evidence type="ECO:0000313" key="4">
    <source>
        <dbReference type="WBParaSite" id="L893_g10632.t1"/>
    </source>
</evidence>
<dbReference type="Gene3D" id="3.40.190.10">
    <property type="entry name" value="Periplasmic binding protein-like II"/>
    <property type="match status" value="1"/>
</dbReference>
<accession>A0A1I7XYK6</accession>
<dbReference type="GO" id="GO:0015276">
    <property type="term" value="F:ligand-gated monoatomic ion channel activity"/>
    <property type="evidence" value="ECO:0007669"/>
    <property type="project" value="InterPro"/>
</dbReference>
<evidence type="ECO:0000313" key="3">
    <source>
        <dbReference type="Proteomes" id="UP000095287"/>
    </source>
</evidence>
<evidence type="ECO:0000256" key="1">
    <source>
        <dbReference type="SAM" id="MobiDB-lite"/>
    </source>
</evidence>
<feature type="region of interest" description="Disordered" evidence="1">
    <location>
        <begin position="439"/>
        <end position="458"/>
    </location>
</feature>